<evidence type="ECO:0000256" key="2">
    <source>
        <dbReference type="ARBA" id="ARBA00022840"/>
    </source>
</evidence>
<dbReference type="Proteomes" id="UP000289859">
    <property type="component" value="Unassembled WGS sequence"/>
</dbReference>
<keyword evidence="3" id="KW-0238">DNA-binding</keyword>
<organism evidence="6 7">
    <name type="scientific">Leeuwenhoekiella polynyae</name>
    <dbReference type="NCBI Taxonomy" id="1550906"/>
    <lineage>
        <taxon>Bacteria</taxon>
        <taxon>Pseudomonadati</taxon>
        <taxon>Bacteroidota</taxon>
        <taxon>Flavobacteriia</taxon>
        <taxon>Flavobacteriales</taxon>
        <taxon>Flavobacteriaceae</taxon>
        <taxon>Leeuwenhoekiella</taxon>
    </lineage>
</organism>
<evidence type="ECO:0000259" key="5">
    <source>
        <dbReference type="SMART" id="SM00534"/>
    </source>
</evidence>
<dbReference type="EMBL" id="QOVK01000018">
    <property type="protein sequence ID" value="RXG17096.1"/>
    <property type="molecule type" value="Genomic_DNA"/>
</dbReference>
<name>A0A4Q0NXT2_9FLAO</name>
<dbReference type="InterPro" id="IPR045076">
    <property type="entry name" value="MutS"/>
</dbReference>
<keyword evidence="1" id="KW-0547">Nucleotide-binding</keyword>
<dbReference type="Pfam" id="PF00488">
    <property type="entry name" value="MutS_V"/>
    <property type="match status" value="1"/>
</dbReference>
<sequence length="550" mass="63556">MLNYYAFRFKEGLSKIGLGVKSRSQTKPEKTKNTIKKELFNFEHIALYFSNKKTHNAFQVLSDHTCNDLDFDEVFQFLDRTQSRVGQQYLYDKLRCIKLDEAQTQEDEVLIERLSKDAVLRSQIQKELDRLKHKEAYYISSLFQEEHIQVPSWFLAIKLLSFTSFCTLILTFFNPVFFAVLLGVFCVNFVIHYWNKRNLVKYVSSIPQLLKLNKVANQLLKIEYTKPDDSKILKAVSRINQLKNRTLFFQIEAGIQGDFEIVLWFLLDIIKTLFLLEPLFLFGALKRLDRERVEVETVFKYVGRIDSLLSVALLRNGLNSWCTPHLSDVNTGVVAKEIYHPLISDCQVNSIETRERSVLLTGSNMSGKTTFIRTIGINILSGLTLNTCFAKQMQFRPMRILSAIRISDDLMNDKSYYFEEVLRIKALVVAGEETVPNLFLLDELFKGTNTAERIAAGKAVLSNLAQHGNTVLVSTHDIELTDLLTETYELYHFSEFVAEERIIFDYKLKAGKLKNRNAIRILELNKYPVTLIEEAKKLAADFDDFKNISD</sequence>
<dbReference type="SMART" id="SM00534">
    <property type="entry name" value="MUTSac"/>
    <property type="match status" value="1"/>
</dbReference>
<comment type="caution">
    <text evidence="6">The sequence shown here is derived from an EMBL/GenBank/DDBJ whole genome shotgun (WGS) entry which is preliminary data.</text>
</comment>
<dbReference type="PANTHER" id="PTHR11361">
    <property type="entry name" value="DNA MISMATCH REPAIR PROTEIN MUTS FAMILY MEMBER"/>
    <property type="match status" value="1"/>
</dbReference>
<dbReference type="InterPro" id="IPR027417">
    <property type="entry name" value="P-loop_NTPase"/>
</dbReference>
<accession>A0A4Q0NXT2</accession>
<feature type="transmembrane region" description="Helical" evidence="4">
    <location>
        <begin position="261"/>
        <end position="285"/>
    </location>
</feature>
<dbReference type="Gene3D" id="3.40.50.300">
    <property type="entry name" value="P-loop containing nucleotide triphosphate hydrolases"/>
    <property type="match status" value="1"/>
</dbReference>
<keyword evidence="4" id="KW-0472">Membrane</keyword>
<dbReference type="AlphaFoldDB" id="A0A4Q0NXT2"/>
<evidence type="ECO:0000313" key="6">
    <source>
        <dbReference type="EMBL" id="RXG17096.1"/>
    </source>
</evidence>
<dbReference type="OrthoDB" id="9802448at2"/>
<gene>
    <name evidence="6" type="ORF">DSM02_3194</name>
</gene>
<feature type="transmembrane region" description="Helical" evidence="4">
    <location>
        <begin position="176"/>
        <end position="194"/>
    </location>
</feature>
<dbReference type="PANTHER" id="PTHR11361:SF152">
    <property type="entry name" value="DNA MISMATCH REPAIR PROTEIN"/>
    <property type="match status" value="1"/>
</dbReference>
<dbReference type="InterPro" id="IPR000432">
    <property type="entry name" value="DNA_mismatch_repair_MutS_C"/>
</dbReference>
<evidence type="ECO:0000256" key="1">
    <source>
        <dbReference type="ARBA" id="ARBA00022741"/>
    </source>
</evidence>
<dbReference type="GO" id="GO:0030983">
    <property type="term" value="F:mismatched DNA binding"/>
    <property type="evidence" value="ECO:0007669"/>
    <property type="project" value="InterPro"/>
</dbReference>
<proteinExistence type="predicted"/>
<evidence type="ECO:0000256" key="4">
    <source>
        <dbReference type="SAM" id="Phobius"/>
    </source>
</evidence>
<dbReference type="GO" id="GO:0140664">
    <property type="term" value="F:ATP-dependent DNA damage sensor activity"/>
    <property type="evidence" value="ECO:0007669"/>
    <property type="project" value="InterPro"/>
</dbReference>
<feature type="domain" description="DNA mismatch repair proteins mutS family" evidence="5">
    <location>
        <begin position="355"/>
        <end position="540"/>
    </location>
</feature>
<dbReference type="RefSeq" id="WP_128766496.1">
    <property type="nucleotide sequence ID" value="NZ_JBHUOO010000012.1"/>
</dbReference>
<dbReference type="SUPFAM" id="SSF52540">
    <property type="entry name" value="P-loop containing nucleoside triphosphate hydrolases"/>
    <property type="match status" value="1"/>
</dbReference>
<keyword evidence="4" id="KW-1133">Transmembrane helix</keyword>
<dbReference type="GO" id="GO:0005524">
    <property type="term" value="F:ATP binding"/>
    <property type="evidence" value="ECO:0007669"/>
    <property type="project" value="UniProtKB-KW"/>
</dbReference>
<dbReference type="GO" id="GO:0005829">
    <property type="term" value="C:cytosol"/>
    <property type="evidence" value="ECO:0007669"/>
    <property type="project" value="TreeGrafter"/>
</dbReference>
<keyword evidence="7" id="KW-1185">Reference proteome</keyword>
<evidence type="ECO:0000313" key="7">
    <source>
        <dbReference type="Proteomes" id="UP000289859"/>
    </source>
</evidence>
<reference evidence="6 7" key="1">
    <citation type="submission" date="2018-07" db="EMBL/GenBank/DDBJ databases">
        <title>Leeuwenhoekiella genomics.</title>
        <authorList>
            <person name="Tahon G."/>
            <person name="Willems A."/>
        </authorList>
    </citation>
    <scope>NUCLEOTIDE SEQUENCE [LARGE SCALE GENOMIC DNA]</scope>
    <source>
        <strain evidence="6 7">LMG 29608</strain>
    </source>
</reference>
<keyword evidence="4" id="KW-0812">Transmembrane</keyword>
<dbReference type="GO" id="GO:0006298">
    <property type="term" value="P:mismatch repair"/>
    <property type="evidence" value="ECO:0007669"/>
    <property type="project" value="InterPro"/>
</dbReference>
<keyword evidence="2" id="KW-0067">ATP-binding</keyword>
<evidence type="ECO:0000256" key="3">
    <source>
        <dbReference type="ARBA" id="ARBA00023125"/>
    </source>
</evidence>
<protein>
    <submittedName>
        <fullName evidence="6">MutS-like protein</fullName>
    </submittedName>
</protein>